<dbReference type="Pfam" id="PF21089">
    <property type="entry name" value="PKS_DH_N"/>
    <property type="match status" value="2"/>
</dbReference>
<feature type="region of interest" description="N-terminal hotdog fold" evidence="6">
    <location>
        <begin position="1916"/>
        <end position="2038"/>
    </location>
</feature>
<evidence type="ECO:0000256" key="6">
    <source>
        <dbReference type="PROSITE-ProRule" id="PRU01363"/>
    </source>
</evidence>
<dbReference type="FunFam" id="1.10.1200.10:FF:000007">
    <property type="entry name" value="Probable polyketide synthase pks17"/>
    <property type="match status" value="2"/>
</dbReference>
<dbReference type="InterPro" id="IPR042104">
    <property type="entry name" value="PKS_dehydratase_sf"/>
</dbReference>
<feature type="domain" description="PKS/mFAS DH" evidence="9">
    <location>
        <begin position="1916"/>
        <end position="2191"/>
    </location>
</feature>
<dbReference type="Gene3D" id="3.40.366.10">
    <property type="entry name" value="Malonyl-Coenzyme A Acyl Carrier Protein, domain 2"/>
    <property type="match status" value="2"/>
</dbReference>
<keyword evidence="4" id="KW-0511">Multifunctional enzyme</keyword>
<evidence type="ECO:0000256" key="2">
    <source>
        <dbReference type="ARBA" id="ARBA00022553"/>
    </source>
</evidence>
<protein>
    <submittedName>
        <fullName evidence="10">SDR family NAD(P)-dependent oxidoreductase</fullName>
    </submittedName>
</protein>
<dbReference type="PROSITE" id="PS00606">
    <property type="entry name" value="KS3_1"/>
    <property type="match status" value="1"/>
</dbReference>
<dbReference type="Gene3D" id="3.10.129.110">
    <property type="entry name" value="Polyketide synthase dehydratase"/>
    <property type="match status" value="2"/>
</dbReference>
<keyword evidence="11" id="KW-1185">Reference proteome</keyword>
<evidence type="ECO:0000313" key="10">
    <source>
        <dbReference type="EMBL" id="TDB99569.1"/>
    </source>
</evidence>
<feature type="active site" description="Proton acceptor; for dehydratase activity" evidence="6">
    <location>
        <position position="1948"/>
    </location>
</feature>
<dbReference type="Gene3D" id="3.40.50.720">
    <property type="entry name" value="NAD(P)-binding Rossmann-like Domain"/>
    <property type="match status" value="2"/>
</dbReference>
<dbReference type="SUPFAM" id="SSF53901">
    <property type="entry name" value="Thiolase-like"/>
    <property type="match status" value="1"/>
</dbReference>
<dbReference type="Pfam" id="PF16197">
    <property type="entry name" value="KAsynt_C_assoc"/>
    <property type="match status" value="1"/>
</dbReference>
<dbReference type="InterPro" id="IPR036291">
    <property type="entry name" value="NAD(P)-bd_dom_sf"/>
</dbReference>
<evidence type="ECO:0000313" key="11">
    <source>
        <dbReference type="Proteomes" id="UP000295157"/>
    </source>
</evidence>
<dbReference type="InterPro" id="IPR049900">
    <property type="entry name" value="PKS_mFAS_DH"/>
</dbReference>
<dbReference type="Gene3D" id="3.30.70.3290">
    <property type="match status" value="2"/>
</dbReference>
<dbReference type="InterPro" id="IPR014043">
    <property type="entry name" value="Acyl_transferase_dom"/>
</dbReference>
<dbReference type="InterPro" id="IPR057326">
    <property type="entry name" value="KR_dom"/>
</dbReference>
<dbReference type="GO" id="GO:0004315">
    <property type="term" value="F:3-oxoacyl-[acyl-carrier-protein] synthase activity"/>
    <property type="evidence" value="ECO:0007669"/>
    <property type="project" value="InterPro"/>
</dbReference>
<feature type="domain" description="Ketosynthase family 3 (KS3)" evidence="8">
    <location>
        <begin position="1023"/>
        <end position="1449"/>
    </location>
</feature>
<keyword evidence="5" id="KW-0012">Acyltransferase</keyword>
<feature type="region of interest" description="C-terminal hotdog fold" evidence="6">
    <location>
        <begin position="342"/>
        <end position="481"/>
    </location>
</feature>
<dbReference type="InterPro" id="IPR016035">
    <property type="entry name" value="Acyl_Trfase/lysoPLipase"/>
</dbReference>
<feature type="active site" description="Proton donor; for dehydratase activity" evidence="6">
    <location>
        <position position="401"/>
    </location>
</feature>
<dbReference type="Pfam" id="PF00109">
    <property type="entry name" value="ketoacyl-synt"/>
    <property type="match status" value="1"/>
</dbReference>
<dbReference type="PROSITE" id="PS52004">
    <property type="entry name" value="KS3_2"/>
    <property type="match status" value="1"/>
</dbReference>
<dbReference type="SUPFAM" id="SSF55048">
    <property type="entry name" value="Probable ACP-binding domain of malonyl-CoA ACP transacylase"/>
    <property type="match status" value="1"/>
</dbReference>
<dbReference type="InterPro" id="IPR050091">
    <property type="entry name" value="PKS_NRPS_Biosynth_Enz"/>
</dbReference>
<dbReference type="Pfam" id="PF08659">
    <property type="entry name" value="KR"/>
    <property type="match status" value="2"/>
</dbReference>
<feature type="region of interest" description="C-terminal hotdog fold" evidence="6">
    <location>
        <begin position="2050"/>
        <end position="2191"/>
    </location>
</feature>
<dbReference type="PANTHER" id="PTHR43775:SF51">
    <property type="entry name" value="INACTIVE PHENOLPHTHIOCEROL SYNTHESIS POLYKETIDE SYNTHASE TYPE I PKS1-RELATED"/>
    <property type="match status" value="1"/>
</dbReference>
<feature type="domain" description="Carrier" evidence="7">
    <location>
        <begin position="931"/>
        <end position="1006"/>
    </location>
</feature>
<dbReference type="Gene3D" id="1.10.1200.10">
    <property type="entry name" value="ACP-like"/>
    <property type="match status" value="2"/>
</dbReference>
<dbReference type="Pfam" id="PF00550">
    <property type="entry name" value="PP-binding"/>
    <property type="match status" value="2"/>
</dbReference>
<dbReference type="InterPro" id="IPR020807">
    <property type="entry name" value="PKS_DH"/>
</dbReference>
<dbReference type="OrthoDB" id="4537517at2"/>
<dbReference type="InterPro" id="IPR049551">
    <property type="entry name" value="PKS_DH_C"/>
</dbReference>
<gene>
    <name evidence="10" type="ORF">E1267_37180</name>
</gene>
<dbReference type="InterPro" id="IPR032821">
    <property type="entry name" value="PKS_assoc"/>
</dbReference>
<sequence>ASTVVSGDVDAIDELLAHCEGQGVRAKRIEVDYASHSAHVESIQDELAGLLAAVAPREARVAWYSTVRQEWLSGAEADGAYWYENLRRTVWLEPSVGALAGQGFGVFVEVSAHPVLTMAVQESAERAGGEVTACGTLRRDDGGLRRLWASAAELWVRGVEIDWPQTYAGSHPQVIDLPTYAFQHQRYWLQGSAGAGDAASLGLEATGHPLLGAFTGLAAGGEVVLTGRVSVATHPWLADHKVNEQVFLPGAALVELAIRAGDEAGCGLVEELTLQAPLIVPEHGAVQLQLAVGAPDEDGRRQLGIYSRIQDATDWVQHAAGVLSAADAAVPEPVGTWPPEQAQAVDLDEHYDDLAGMGLDYGTTFRGLRAAWRRGDDVFAEVALPDDTDTDGYGLHPALFDAALHAISLGAFLADPEPGRPYLPFAWSDVALHASGATKVRVRVSPAGQGSVSVTLMDTEGLAVATIGALAARPVPVGPKDGATTRRHRDKLFQLDWVTLPTSGAAEAGYERVADLAALAGAATVPERVLIEAPAGTRRAVHDVLAALQEWLADDRFAASRLVVVTRGAVPAGDALVQDVHQAAVWGLVRAAQAEQPGRFVLLDLDDDGSDDAIGRALASDEPQLAVRDGQVWVPRLSRTVPGGEGRPAFGAGGTVLITGGTGGLGALVARHLVTEHEVRRLLLLSRRGPDAPGASELVAELSELGAEVEVAACDVADREALYGAITSVADSLVGVVHTAGVLDDGVVTSLSGERLDRVLEPKAEAAWHLHELTRGLDLSAFVLFSSMAGVLGGAGQGNYAAANAFLDGLAQLRAAEGLAATSLAWGLWEQGGMSGELSEADVRRLARMGVAPLSAADGLDLFDAALRHDRAVLVPAHLDVKTLGAQADAVPPLLRGLVTGSGRRVVTAASEAAATLKQQLAGLPPAGRQTALRDLVASQVAVVAGLADPSAIDDGMPFQELGFDSLMAVEFRNRLNAATGMRLPATLIFDYPTPEALVRHLYAELLGTQESAVQARATAADDEPIAIVGMACRFPGGVESPEELWRLLEQGGDAISEFPADRGWDLETLYDPEPGNRGTSYSRHGGFLHDAGAFDPGFFGISPREALAMDPQQRLLLETSWEAVERAGIDPTALRGSRTGVFAGVMYHDYASQLSSVPDQLEGLIGTGNSGSVASGRVSYVFGLEGPAMTVDTACSSSLVALHLAVQALRSGDCDLALAGGVTVMATPWTFIEFSRQRNLSVDGRCRAFAESEGGVGLSEGSGVLLVERLSDARRNGHQVLAVVRGSAVNQDGASNGLTAPNGPSQQRVIRQALANAGLSAADVDAVEAHGTGTTLGDPIEAQAILATYGQDRPEDRPVWLGSIKSNIGHAQAAAGVAGVMKMVMALRNGTLPRTLHADRPSTHVDWSAGAVRLLSEARPWERDGTLRRAAVSSFGISGTNAHVVLEEPPAEPEPAPGSAAELPVVPWVLSGRSEQALAAQAARLRAWTQSRGDELDVADVGWSLATGRAVLEHRAVVAGADRAELLEALAAVADGRHGEPAVETGLARSRAKAAMLFAGQGSQRVGMGQQLAGAFPVFARALDDICRVLDPLLPRPLRETMARGPAEVLDETGMTQPALFAFEVALYRLLESLGVAPAVLAGHSVGEIAAAHVAGVFSLEDACTLVAARARLMQALPAGGAMLAVAAPEAEVLPLLDGYEGRAGIAAVNGPAAVVVSGDEAAIAEIGSRAQARTRRLRVSHAFHSPLMEPMLAEFAEVIGGLTYHEPTIPIVSNVTGRLAEPGRLTDPAYWVEHVRGAVRFADGVAAARTAGATVFVELGPDTTLTGLAQQTLTGDEIFVSTRAKDRHEARTFVQALGRMHAHGVAVDWAAYFAAARPSRVDLPTYAFQHEHFWLLPGPGTGDVTTAGLGAVEHPLLSAATEVAGGETVVFSGRLSAATHPWLADHVVGGSVIVPGTALVELAIRAGDESGCPHLHELTLQAPLVVPEDGGVQLQLVSTATEEPGRRALAIHSRAQDATDWTLHGQATLTASVPEPDVDLAQWPPAGAQPVAVQDLYDDMVAIGLDYGPTFQGLTGAWERNGEVFAEIALPEEAHADAGRFGLHPALLDAALHATALGGLLPRPEPGRPYLPFAWSGVSLHAAGATSLRVKLANAGGSAITLAIADELGAPVAVVDTLSLRPLAAAQLGGTNRGALHEIEWTPVTGEPAQEAVRWALLGADDLGTGAATYPDAATLGSLHDPADLPEAVLVRCPAGDHHAATHETLELLQSWPAEEHLESARLVILTRGAVATAPGERPDLAQAAVSGLVRAAQAEQPGRFVLLDVDTDRPDPAVVGRALATGEAQLAIRGGELLTPRLGKAADPADPRPVFGPEGTVLVTGGTGGLGALVARHLVSEHEVRKLLLVSRRGLDAPGAAELVGELSELGAEVDVAACDVADRDALATLLEGVDGLAGVVHTAGVLDDGVITSLSAERLDRVLRPKADAAWHLHELTRDRNLTAFVLFSSMAGVLGGAGQGNYAAANAFLDGLAQLRAAEGLAATSLAWGLWEQGGMSGELSEADLRRLARMGLAPLSAADGLGLFDAAVPSGKALLIPARFVQARTSARTSVRRAGSGDGLADRLATLDPDERRSALADIVRGQAATVLGFSDASAIDPQRPFQDLGFDSLTAVEFRNQLGRATGLRLPATAVFDYPTPVTLTEHLMGYFAETKDEEAGILRFFAELDQIEESLTTLAEDSTVRSRLTTRLKELLSGLNGLGGTSDVVDQIESASDDEMFAFIDNELEIS</sequence>
<dbReference type="InterPro" id="IPR018201">
    <property type="entry name" value="Ketoacyl_synth_AS"/>
</dbReference>
<dbReference type="InterPro" id="IPR009081">
    <property type="entry name" value="PP-bd_ACP"/>
</dbReference>
<dbReference type="Proteomes" id="UP000295157">
    <property type="component" value="Unassembled WGS sequence"/>
</dbReference>
<dbReference type="SMART" id="SM00822">
    <property type="entry name" value="PKS_KR"/>
    <property type="match status" value="2"/>
</dbReference>
<dbReference type="Gene3D" id="3.40.47.10">
    <property type="match status" value="1"/>
</dbReference>
<dbReference type="InterPro" id="IPR036736">
    <property type="entry name" value="ACP-like_sf"/>
</dbReference>
<evidence type="ECO:0000259" key="8">
    <source>
        <dbReference type="PROSITE" id="PS52004"/>
    </source>
</evidence>
<accession>A0A4R4MYH7</accession>
<dbReference type="Pfam" id="PF02801">
    <property type="entry name" value="Ketoacyl-synt_C"/>
    <property type="match status" value="1"/>
</dbReference>
<dbReference type="InterPro" id="IPR020841">
    <property type="entry name" value="PKS_Beta-ketoAc_synthase_dom"/>
</dbReference>
<dbReference type="InterPro" id="IPR049552">
    <property type="entry name" value="PKS_DH_N"/>
</dbReference>
<dbReference type="Pfam" id="PF00698">
    <property type="entry name" value="Acyl_transf_1"/>
    <property type="match status" value="2"/>
</dbReference>
<organism evidence="10 11">
    <name type="scientific">Nonomuraea longispora</name>
    <dbReference type="NCBI Taxonomy" id="1848320"/>
    <lineage>
        <taxon>Bacteria</taxon>
        <taxon>Bacillati</taxon>
        <taxon>Actinomycetota</taxon>
        <taxon>Actinomycetes</taxon>
        <taxon>Streptosporangiales</taxon>
        <taxon>Streptosporangiaceae</taxon>
        <taxon>Nonomuraea</taxon>
    </lineage>
</organism>
<dbReference type="GO" id="GO:0004312">
    <property type="term" value="F:fatty acid synthase activity"/>
    <property type="evidence" value="ECO:0007669"/>
    <property type="project" value="TreeGrafter"/>
</dbReference>
<dbReference type="InterPro" id="IPR020806">
    <property type="entry name" value="PKS_PP-bd"/>
</dbReference>
<evidence type="ECO:0000259" key="7">
    <source>
        <dbReference type="PROSITE" id="PS50075"/>
    </source>
</evidence>
<comment type="caution">
    <text evidence="10">The sequence shown here is derived from an EMBL/GenBank/DDBJ whole genome shotgun (WGS) entry which is preliminary data.</text>
</comment>
<evidence type="ECO:0000256" key="5">
    <source>
        <dbReference type="ARBA" id="ARBA00023315"/>
    </source>
</evidence>
<dbReference type="InterPro" id="IPR016036">
    <property type="entry name" value="Malonyl_transacylase_ACP-bd"/>
</dbReference>
<dbReference type="GO" id="GO:0006633">
    <property type="term" value="P:fatty acid biosynthetic process"/>
    <property type="evidence" value="ECO:0007669"/>
    <property type="project" value="InterPro"/>
</dbReference>
<dbReference type="InterPro" id="IPR014031">
    <property type="entry name" value="Ketoacyl_synth_C"/>
</dbReference>
<dbReference type="InterPro" id="IPR016039">
    <property type="entry name" value="Thiolase-like"/>
</dbReference>
<dbReference type="InterPro" id="IPR013968">
    <property type="entry name" value="PKS_KR"/>
</dbReference>
<evidence type="ECO:0000256" key="3">
    <source>
        <dbReference type="ARBA" id="ARBA00022679"/>
    </source>
</evidence>
<dbReference type="SUPFAM" id="SSF47336">
    <property type="entry name" value="ACP-like"/>
    <property type="match status" value="2"/>
</dbReference>
<dbReference type="CDD" id="cd00833">
    <property type="entry name" value="PKS"/>
    <property type="match status" value="1"/>
</dbReference>
<feature type="domain" description="PKS/mFAS DH" evidence="9">
    <location>
        <begin position="208"/>
        <end position="481"/>
    </location>
</feature>
<evidence type="ECO:0000256" key="4">
    <source>
        <dbReference type="ARBA" id="ARBA00023268"/>
    </source>
</evidence>
<feature type="domain" description="Carrier" evidence="7">
    <location>
        <begin position="2636"/>
        <end position="2711"/>
    </location>
</feature>
<proteinExistence type="predicted"/>
<dbReference type="CDD" id="cd08956">
    <property type="entry name" value="KR_3_FAS_SDR_x"/>
    <property type="match status" value="2"/>
</dbReference>
<feature type="active site" description="Proton acceptor; for dehydratase activity" evidence="6">
    <location>
        <position position="240"/>
    </location>
</feature>
<reference evidence="10 11" key="1">
    <citation type="submission" date="2019-02" db="EMBL/GenBank/DDBJ databases">
        <title>Draft genome sequences of novel Actinobacteria.</title>
        <authorList>
            <person name="Sahin N."/>
            <person name="Ay H."/>
            <person name="Saygin H."/>
        </authorList>
    </citation>
    <scope>NUCLEOTIDE SEQUENCE [LARGE SCALE GENOMIC DNA]</scope>
    <source>
        <strain evidence="10 11">KC201</strain>
    </source>
</reference>
<dbReference type="EMBL" id="SMJZ01000219">
    <property type="protein sequence ID" value="TDB99569.1"/>
    <property type="molecule type" value="Genomic_DNA"/>
</dbReference>
<dbReference type="FunFam" id="3.40.366.10:FF:000002">
    <property type="entry name" value="Probable polyketide synthase 2"/>
    <property type="match status" value="1"/>
</dbReference>
<dbReference type="SUPFAM" id="SSF52151">
    <property type="entry name" value="FabD/lysophospholipase-like"/>
    <property type="match status" value="2"/>
</dbReference>
<feature type="active site" description="Proton donor; for dehydratase activity" evidence="6">
    <location>
        <position position="2111"/>
    </location>
</feature>
<feature type="non-terminal residue" evidence="10">
    <location>
        <position position="1"/>
    </location>
</feature>
<dbReference type="SMART" id="SM00823">
    <property type="entry name" value="PKS_PP"/>
    <property type="match status" value="2"/>
</dbReference>
<name>A0A4R4MYH7_9ACTN</name>
<keyword evidence="3" id="KW-0808">Transferase</keyword>
<dbReference type="SMART" id="SM00826">
    <property type="entry name" value="PKS_DH"/>
    <property type="match status" value="2"/>
</dbReference>
<dbReference type="PANTHER" id="PTHR43775">
    <property type="entry name" value="FATTY ACID SYNTHASE"/>
    <property type="match status" value="1"/>
</dbReference>
<dbReference type="Pfam" id="PF14765">
    <property type="entry name" value="PS-DH"/>
    <property type="match status" value="2"/>
</dbReference>
<dbReference type="PROSITE" id="PS52019">
    <property type="entry name" value="PKS_MFAS_DH"/>
    <property type="match status" value="2"/>
</dbReference>
<dbReference type="PROSITE" id="PS50075">
    <property type="entry name" value="CARRIER"/>
    <property type="match status" value="2"/>
</dbReference>
<dbReference type="SUPFAM" id="SSF51735">
    <property type="entry name" value="NAD(P)-binding Rossmann-fold domains"/>
    <property type="match status" value="4"/>
</dbReference>
<dbReference type="Pfam" id="PF22953">
    <property type="entry name" value="SpnB_Rossmann"/>
    <property type="match status" value="2"/>
</dbReference>
<evidence type="ECO:0000256" key="1">
    <source>
        <dbReference type="ARBA" id="ARBA00022450"/>
    </source>
</evidence>
<keyword evidence="2" id="KW-0597">Phosphoprotein</keyword>
<dbReference type="FunFam" id="3.40.47.10:FF:000019">
    <property type="entry name" value="Polyketide synthase type I"/>
    <property type="match status" value="1"/>
</dbReference>
<dbReference type="InterPro" id="IPR055123">
    <property type="entry name" value="SpnB-like_Rossmann"/>
</dbReference>
<dbReference type="InterPro" id="IPR001227">
    <property type="entry name" value="Ac_transferase_dom_sf"/>
</dbReference>
<dbReference type="SMART" id="SM00827">
    <property type="entry name" value="PKS_AT"/>
    <property type="match status" value="1"/>
</dbReference>
<evidence type="ECO:0000259" key="9">
    <source>
        <dbReference type="PROSITE" id="PS52019"/>
    </source>
</evidence>
<feature type="region of interest" description="N-terminal hotdog fold" evidence="6">
    <location>
        <begin position="208"/>
        <end position="330"/>
    </location>
</feature>
<dbReference type="InterPro" id="IPR014030">
    <property type="entry name" value="Ketoacyl_synth_N"/>
</dbReference>
<dbReference type="SMART" id="SM01294">
    <property type="entry name" value="PKS_PP_betabranch"/>
    <property type="match status" value="2"/>
</dbReference>
<dbReference type="SMART" id="SM00825">
    <property type="entry name" value="PKS_KS"/>
    <property type="match status" value="1"/>
</dbReference>
<dbReference type="GO" id="GO:0031177">
    <property type="term" value="F:phosphopantetheine binding"/>
    <property type="evidence" value="ECO:0007669"/>
    <property type="project" value="InterPro"/>
</dbReference>
<keyword evidence="1" id="KW-0596">Phosphopantetheine</keyword>